<dbReference type="eggNOG" id="COG1682">
    <property type="taxonomic scope" value="Bacteria"/>
</dbReference>
<evidence type="ECO:0000256" key="6">
    <source>
        <dbReference type="ARBA" id="ARBA00022692"/>
    </source>
</evidence>
<feature type="transmembrane region" description="Helical" evidence="9">
    <location>
        <begin position="202"/>
        <end position="221"/>
    </location>
</feature>
<keyword evidence="12" id="KW-1185">Reference proteome</keyword>
<name>E0S237_BUTPB</name>
<dbReference type="GO" id="GO:0015920">
    <property type="term" value="P:lipopolysaccharide transport"/>
    <property type="evidence" value="ECO:0007669"/>
    <property type="project" value="TreeGrafter"/>
</dbReference>
<dbReference type="Pfam" id="PF01061">
    <property type="entry name" value="ABC2_membrane"/>
    <property type="match status" value="1"/>
</dbReference>
<dbReference type="PROSITE" id="PS51012">
    <property type="entry name" value="ABC_TM2"/>
    <property type="match status" value="1"/>
</dbReference>
<feature type="transmembrane region" description="Helical" evidence="9">
    <location>
        <begin position="107"/>
        <end position="135"/>
    </location>
</feature>
<accession>E0S237</accession>
<evidence type="ECO:0000313" key="12">
    <source>
        <dbReference type="Proteomes" id="UP000001299"/>
    </source>
</evidence>
<gene>
    <name evidence="11" type="ordered locus">bpr_I1122</name>
</gene>
<organism evidence="11 12">
    <name type="scientific">Butyrivibrio proteoclasticus (strain ATCC 51982 / DSM 14932 / B316)</name>
    <name type="common">Clostridium proteoclasticum</name>
    <dbReference type="NCBI Taxonomy" id="515622"/>
    <lineage>
        <taxon>Bacteria</taxon>
        <taxon>Bacillati</taxon>
        <taxon>Bacillota</taxon>
        <taxon>Clostridia</taxon>
        <taxon>Lachnospirales</taxon>
        <taxon>Lachnospiraceae</taxon>
        <taxon>Butyrivibrio</taxon>
    </lineage>
</organism>
<dbReference type="PANTHER" id="PTHR30413:SF8">
    <property type="entry name" value="TRANSPORT PERMEASE PROTEIN"/>
    <property type="match status" value="1"/>
</dbReference>
<feature type="transmembrane region" description="Helical" evidence="9">
    <location>
        <begin position="31"/>
        <end position="51"/>
    </location>
</feature>
<keyword evidence="7 9" id="KW-1133">Transmembrane helix</keyword>
<evidence type="ECO:0000256" key="7">
    <source>
        <dbReference type="ARBA" id="ARBA00022989"/>
    </source>
</evidence>
<dbReference type="AlphaFoldDB" id="E0S237"/>
<feature type="transmembrane region" description="Helical" evidence="9">
    <location>
        <begin position="233"/>
        <end position="251"/>
    </location>
</feature>
<dbReference type="KEGG" id="bpb:bpr_I1122"/>
<dbReference type="STRING" id="515622.bpr_I1122"/>
<dbReference type="PRINTS" id="PR00164">
    <property type="entry name" value="ABC2TRNSPORT"/>
</dbReference>
<feature type="domain" description="ABC transmembrane type-2" evidence="10">
    <location>
        <begin position="32"/>
        <end position="251"/>
    </location>
</feature>
<proteinExistence type="inferred from homology"/>
<reference evidence="11 12" key="1">
    <citation type="journal article" date="2010" name="PLoS ONE">
        <title>The glycobiome of the rumen bacterium Butyrivibrio proteoclasticus B316(T) highlights adaptation to a polysaccharide-rich environment.</title>
        <authorList>
            <person name="Kelly W.J."/>
            <person name="Leahy S.C."/>
            <person name="Altermann E."/>
            <person name="Yeoman C.J."/>
            <person name="Dunne J.C."/>
            <person name="Kong Z."/>
            <person name="Pacheco D.M."/>
            <person name="Li D."/>
            <person name="Noel S.J."/>
            <person name="Moon C.D."/>
            <person name="Cookson A.L."/>
            <person name="Attwood G.T."/>
        </authorList>
    </citation>
    <scope>NUCLEOTIDE SEQUENCE [LARGE SCALE GENOMIC DNA]</scope>
    <source>
        <strain evidence="12">ATCC 51982 / DSM 14932 / B316</strain>
    </source>
</reference>
<evidence type="ECO:0000256" key="4">
    <source>
        <dbReference type="ARBA" id="ARBA00022475"/>
    </source>
</evidence>
<evidence type="ECO:0000256" key="2">
    <source>
        <dbReference type="ARBA" id="ARBA00007783"/>
    </source>
</evidence>
<keyword evidence="6 9" id="KW-0812">Transmembrane</keyword>
<evidence type="ECO:0000313" key="11">
    <source>
        <dbReference type="EMBL" id="ADL33862.1"/>
    </source>
</evidence>
<dbReference type="EMBL" id="CP001810">
    <property type="protein sequence ID" value="ADL33862.1"/>
    <property type="molecule type" value="Genomic_DNA"/>
</dbReference>
<evidence type="ECO:0000256" key="9">
    <source>
        <dbReference type="RuleBase" id="RU361157"/>
    </source>
</evidence>
<keyword evidence="5" id="KW-0997">Cell inner membrane</keyword>
<evidence type="ECO:0000256" key="1">
    <source>
        <dbReference type="ARBA" id="ARBA00004429"/>
    </source>
</evidence>
<sequence length="259" mass="30382">MFTDIKNIWNFRDMVFELTHRELRGKYKGSVLGFLWTYVNPLMQILVYTFVFSQIFRSGIEKFHLYLIVSMFPFNFFTGGVIQGLGSIRYQGDLVKKVYFPRQILPIVSLTVNFINLLISFAIIYSILLISGWGINIQVQLWLIPVMFIEYFFALGLALLLSAVEVYFRDIEHIVSVLMMVWMYVTPMFYSIEIIPEKFLPIFAWNPMLYIIGMYQQILYYKISPDMTYMLKGALFAASLLIVGSIVFKVLEKRFAEEL</sequence>
<dbReference type="GO" id="GO:0140359">
    <property type="term" value="F:ABC-type transporter activity"/>
    <property type="evidence" value="ECO:0007669"/>
    <property type="project" value="InterPro"/>
</dbReference>
<feature type="transmembrane region" description="Helical" evidence="9">
    <location>
        <begin position="173"/>
        <end position="190"/>
    </location>
</feature>
<dbReference type="RefSeq" id="WP_013280518.1">
    <property type="nucleotide sequence ID" value="NC_014387.1"/>
</dbReference>
<comment type="similarity">
    <text evidence="2 9">Belongs to the ABC-2 integral membrane protein family.</text>
</comment>
<evidence type="ECO:0000256" key="5">
    <source>
        <dbReference type="ARBA" id="ARBA00022519"/>
    </source>
</evidence>
<dbReference type="InterPro" id="IPR047817">
    <property type="entry name" value="ABC2_TM_bact-type"/>
</dbReference>
<protein>
    <recommendedName>
        <fullName evidence="9">Transport permease protein</fullName>
    </recommendedName>
</protein>
<evidence type="ECO:0000259" key="10">
    <source>
        <dbReference type="PROSITE" id="PS51012"/>
    </source>
</evidence>
<dbReference type="GO" id="GO:0043190">
    <property type="term" value="C:ATP-binding cassette (ABC) transporter complex"/>
    <property type="evidence" value="ECO:0007669"/>
    <property type="project" value="InterPro"/>
</dbReference>
<evidence type="ECO:0000256" key="3">
    <source>
        <dbReference type="ARBA" id="ARBA00022448"/>
    </source>
</evidence>
<dbReference type="InterPro" id="IPR000412">
    <property type="entry name" value="ABC_2_transport"/>
</dbReference>
<feature type="transmembrane region" description="Helical" evidence="9">
    <location>
        <begin position="63"/>
        <end position="86"/>
    </location>
</feature>
<dbReference type="InterPro" id="IPR013525">
    <property type="entry name" value="ABC2_TM"/>
</dbReference>
<dbReference type="Proteomes" id="UP000001299">
    <property type="component" value="Chromosome 1"/>
</dbReference>
<evidence type="ECO:0000256" key="8">
    <source>
        <dbReference type="ARBA" id="ARBA00023136"/>
    </source>
</evidence>
<keyword evidence="4 9" id="KW-1003">Cell membrane</keyword>
<feature type="transmembrane region" description="Helical" evidence="9">
    <location>
        <begin position="141"/>
        <end position="161"/>
    </location>
</feature>
<comment type="subcellular location">
    <subcellularLocation>
        <location evidence="1">Cell inner membrane</location>
        <topology evidence="1">Multi-pass membrane protein</topology>
    </subcellularLocation>
    <subcellularLocation>
        <location evidence="9">Cell membrane</location>
        <topology evidence="9">Multi-pass membrane protein</topology>
    </subcellularLocation>
</comment>
<keyword evidence="8 9" id="KW-0472">Membrane</keyword>
<keyword evidence="3 9" id="KW-0813">Transport</keyword>
<dbReference type="HOGENOM" id="CLU_060703_1_1_9"/>
<dbReference type="PANTHER" id="PTHR30413">
    <property type="entry name" value="INNER MEMBRANE TRANSPORT PERMEASE"/>
    <property type="match status" value="1"/>
</dbReference>